<dbReference type="PRINTS" id="PR00455">
    <property type="entry name" value="HTHTETR"/>
</dbReference>
<evidence type="ECO:0000256" key="3">
    <source>
        <dbReference type="ARBA" id="ARBA00023163"/>
    </source>
</evidence>
<dbReference type="InterPro" id="IPR011075">
    <property type="entry name" value="TetR_C"/>
</dbReference>
<sequence>MARLKQGTVKTRDRLLKAAIEVFSTEGFVGATTREIARVAGVNEVTLFRYFPSKEQLLGAVAQHITALKAEALAHQEEWTQDLRRDLLHYATLHDNMLEEYEALIRMFIGEAQRHPQEALQVLQQSFLPLREQLIAYLRNCIERGSVRPDVDLPLAVDRFTGMLLAGMVRRHVVPIVRGYSRAQYVEGCVDLFVRGVSTTAINPSCTATPSTS</sequence>
<dbReference type="HOGENOM" id="CLU_069356_27_3_3"/>
<dbReference type="RefSeq" id="WP_015163209.1">
    <property type="nucleotide sequence ID" value="NC_019699.1"/>
</dbReference>
<dbReference type="InterPro" id="IPR009057">
    <property type="entry name" value="Homeodomain-like_sf"/>
</dbReference>
<accession>K9U887</accession>
<dbReference type="AlphaFoldDB" id="K9U887"/>
<keyword evidence="7" id="KW-1185">Reference proteome</keyword>
<feature type="DNA-binding region" description="H-T-H motif" evidence="4">
    <location>
        <begin position="32"/>
        <end position="51"/>
    </location>
</feature>
<keyword evidence="6" id="KW-0614">Plasmid</keyword>
<dbReference type="InParanoid" id="K9U887"/>
<evidence type="ECO:0000313" key="7">
    <source>
        <dbReference type="Proteomes" id="UP000010384"/>
    </source>
</evidence>
<dbReference type="GO" id="GO:0003700">
    <property type="term" value="F:DNA-binding transcription factor activity"/>
    <property type="evidence" value="ECO:0007669"/>
    <property type="project" value="TreeGrafter"/>
</dbReference>
<dbReference type="Pfam" id="PF16859">
    <property type="entry name" value="TetR_C_11"/>
    <property type="match status" value="1"/>
</dbReference>
<dbReference type="EMBL" id="CP003598">
    <property type="protein sequence ID" value="AFY91272.1"/>
    <property type="molecule type" value="Genomic_DNA"/>
</dbReference>
<dbReference type="SUPFAM" id="SSF46689">
    <property type="entry name" value="Homeodomain-like"/>
    <property type="match status" value="1"/>
</dbReference>
<dbReference type="PROSITE" id="PS50977">
    <property type="entry name" value="HTH_TETR_2"/>
    <property type="match status" value="1"/>
</dbReference>
<reference evidence="6 7" key="1">
    <citation type="submission" date="2012-06" db="EMBL/GenBank/DDBJ databases">
        <title>Finished plasmid 1 of genome of Chroococcidiopsis thermalis PCC 7203.</title>
        <authorList>
            <consortium name="US DOE Joint Genome Institute"/>
            <person name="Gugger M."/>
            <person name="Coursin T."/>
            <person name="Rippka R."/>
            <person name="Tandeau De Marsac N."/>
            <person name="Huntemann M."/>
            <person name="Wei C.-L."/>
            <person name="Han J."/>
            <person name="Detter J.C."/>
            <person name="Han C."/>
            <person name="Tapia R."/>
            <person name="Davenport K."/>
            <person name="Daligault H."/>
            <person name="Erkkila T."/>
            <person name="Gu W."/>
            <person name="Munk A.C.C."/>
            <person name="Teshima H."/>
            <person name="Xu Y."/>
            <person name="Chain P."/>
            <person name="Chen A."/>
            <person name="Krypides N."/>
            <person name="Mavromatis K."/>
            <person name="Markowitz V."/>
            <person name="Szeto E."/>
            <person name="Ivanova N."/>
            <person name="Mikhailova N."/>
            <person name="Ovchinnikova G."/>
            <person name="Pagani I."/>
            <person name="Pati A."/>
            <person name="Goodwin L."/>
            <person name="Peters L."/>
            <person name="Pitluck S."/>
            <person name="Woyke T."/>
            <person name="Kerfeld C."/>
        </authorList>
    </citation>
    <scope>NUCLEOTIDE SEQUENCE [LARGE SCALE GENOMIC DNA]</scope>
    <source>
        <strain evidence="6 7">PCC 7203</strain>
        <plasmid evidence="6 7">pCHRO.01</plasmid>
    </source>
</reference>
<evidence type="ECO:0000256" key="1">
    <source>
        <dbReference type="ARBA" id="ARBA00023015"/>
    </source>
</evidence>
<dbReference type="PANTHER" id="PTHR30055:SF226">
    <property type="entry name" value="HTH-TYPE TRANSCRIPTIONAL REGULATOR PKSA"/>
    <property type="match status" value="1"/>
</dbReference>
<dbReference type="InterPro" id="IPR050109">
    <property type="entry name" value="HTH-type_TetR-like_transc_reg"/>
</dbReference>
<dbReference type="InterPro" id="IPR001647">
    <property type="entry name" value="HTH_TetR"/>
</dbReference>
<dbReference type="InterPro" id="IPR036271">
    <property type="entry name" value="Tet_transcr_reg_TetR-rel_C_sf"/>
</dbReference>
<dbReference type="Pfam" id="PF00440">
    <property type="entry name" value="TetR_N"/>
    <property type="match status" value="1"/>
</dbReference>
<keyword evidence="1" id="KW-0805">Transcription regulation</keyword>
<evidence type="ECO:0000259" key="5">
    <source>
        <dbReference type="PROSITE" id="PS50977"/>
    </source>
</evidence>
<dbReference type="SUPFAM" id="SSF48498">
    <property type="entry name" value="Tetracyclin repressor-like, C-terminal domain"/>
    <property type="match status" value="1"/>
</dbReference>
<keyword evidence="2 4" id="KW-0238">DNA-binding</keyword>
<geneLocation type="plasmid" evidence="6 7">
    <name>pCHRO.01</name>
</geneLocation>
<dbReference type="PATRIC" id="fig|251229.3.peg.6933"/>
<dbReference type="OrthoDB" id="277085at2"/>
<keyword evidence="3" id="KW-0804">Transcription</keyword>
<gene>
    <name evidence="6" type="ORF">Chro_5938</name>
</gene>
<dbReference type="Gene3D" id="1.10.357.10">
    <property type="entry name" value="Tetracycline Repressor, domain 2"/>
    <property type="match status" value="1"/>
</dbReference>
<dbReference type="KEGG" id="cthe:Chro_5938"/>
<protein>
    <submittedName>
        <fullName evidence="6">Transcriptional regulator, TetR family</fullName>
    </submittedName>
</protein>
<dbReference type="PANTHER" id="PTHR30055">
    <property type="entry name" value="HTH-TYPE TRANSCRIPTIONAL REGULATOR RUTR"/>
    <property type="match status" value="1"/>
</dbReference>
<dbReference type="Proteomes" id="UP000010384">
    <property type="component" value="Plasmid pCHRO.01"/>
</dbReference>
<dbReference type="Gene3D" id="1.10.10.60">
    <property type="entry name" value="Homeodomain-like"/>
    <property type="match status" value="1"/>
</dbReference>
<evidence type="ECO:0000313" key="6">
    <source>
        <dbReference type="EMBL" id="AFY91272.1"/>
    </source>
</evidence>
<evidence type="ECO:0000256" key="4">
    <source>
        <dbReference type="PROSITE-ProRule" id="PRU00335"/>
    </source>
</evidence>
<name>K9U887_CHRTP</name>
<proteinExistence type="predicted"/>
<feature type="domain" description="HTH tetR-type" evidence="5">
    <location>
        <begin position="9"/>
        <end position="69"/>
    </location>
</feature>
<organism evidence="6 7">
    <name type="scientific">Chroococcidiopsis thermalis (strain PCC 7203)</name>
    <dbReference type="NCBI Taxonomy" id="251229"/>
    <lineage>
        <taxon>Bacteria</taxon>
        <taxon>Bacillati</taxon>
        <taxon>Cyanobacteriota</taxon>
        <taxon>Cyanophyceae</taxon>
        <taxon>Chroococcidiopsidales</taxon>
        <taxon>Chroococcidiopsidaceae</taxon>
        <taxon>Chroococcidiopsis</taxon>
    </lineage>
</organism>
<dbReference type="FunCoup" id="K9U887">
    <property type="interactions" value="17"/>
</dbReference>
<dbReference type="GO" id="GO:0000976">
    <property type="term" value="F:transcription cis-regulatory region binding"/>
    <property type="evidence" value="ECO:0007669"/>
    <property type="project" value="TreeGrafter"/>
</dbReference>
<evidence type="ECO:0000256" key="2">
    <source>
        <dbReference type="ARBA" id="ARBA00023125"/>
    </source>
</evidence>